<protein>
    <submittedName>
        <fullName evidence="1">Uncharacterized protein</fullName>
    </submittedName>
</protein>
<gene>
    <name evidence="1" type="ORF">QBC38DRAFT_504874</name>
</gene>
<comment type="caution">
    <text evidence="1">The sequence shown here is derived from an EMBL/GenBank/DDBJ whole genome shotgun (WGS) entry which is preliminary data.</text>
</comment>
<reference evidence="1" key="1">
    <citation type="journal article" date="2023" name="Mol. Phylogenet. Evol.">
        <title>Genome-scale phylogeny and comparative genomics of the fungal order Sordariales.</title>
        <authorList>
            <person name="Hensen N."/>
            <person name="Bonometti L."/>
            <person name="Westerberg I."/>
            <person name="Brannstrom I.O."/>
            <person name="Guillou S."/>
            <person name="Cros-Aarteil S."/>
            <person name="Calhoun S."/>
            <person name="Haridas S."/>
            <person name="Kuo A."/>
            <person name="Mondo S."/>
            <person name="Pangilinan J."/>
            <person name="Riley R."/>
            <person name="LaButti K."/>
            <person name="Andreopoulos B."/>
            <person name="Lipzen A."/>
            <person name="Chen C."/>
            <person name="Yan M."/>
            <person name="Daum C."/>
            <person name="Ng V."/>
            <person name="Clum A."/>
            <person name="Steindorff A."/>
            <person name="Ohm R.A."/>
            <person name="Martin F."/>
            <person name="Silar P."/>
            <person name="Natvig D.O."/>
            <person name="Lalanne C."/>
            <person name="Gautier V."/>
            <person name="Ament-Velasquez S.L."/>
            <person name="Kruys A."/>
            <person name="Hutchinson M.I."/>
            <person name="Powell A.J."/>
            <person name="Barry K."/>
            <person name="Miller A.N."/>
            <person name="Grigoriev I.V."/>
            <person name="Debuchy R."/>
            <person name="Gladieux P."/>
            <person name="Hiltunen Thoren M."/>
            <person name="Johannesson H."/>
        </authorList>
    </citation>
    <scope>NUCLEOTIDE SEQUENCE</scope>
    <source>
        <strain evidence="1">CBS 990.96</strain>
    </source>
</reference>
<dbReference type="AlphaFoldDB" id="A0AAN6YMH3"/>
<accession>A0AAN6YMH3</accession>
<dbReference type="EMBL" id="MU865544">
    <property type="protein sequence ID" value="KAK4221471.1"/>
    <property type="molecule type" value="Genomic_DNA"/>
</dbReference>
<sequence length="247" mass="28345">MAKHPPFRSIQRNIQDEDSENLLAAPMFSLPFKKNSSHSAEGPQYHAPWTATMRCLLLDLKGEFFDMAQSSNTTDNTKLSCWRDYQIHEDNPTIKGPLLADFCPGAKDWEICRPRIVWGRRVVFSEQRKNDKGASFICGDRMVVVYVWADDPVWLKEADIAKLIPVFSTYQRTKITKIDYGPFAEHSTFYERCEEGNDWVLADAGQKTALWNHKKILIRNALKWFYGDGSKVITNPNPPNSEKTVVV</sequence>
<evidence type="ECO:0000313" key="1">
    <source>
        <dbReference type="EMBL" id="KAK4221471.1"/>
    </source>
</evidence>
<dbReference type="Proteomes" id="UP001301958">
    <property type="component" value="Unassembled WGS sequence"/>
</dbReference>
<organism evidence="1 2">
    <name type="scientific">Podospora fimiseda</name>
    <dbReference type="NCBI Taxonomy" id="252190"/>
    <lineage>
        <taxon>Eukaryota</taxon>
        <taxon>Fungi</taxon>
        <taxon>Dikarya</taxon>
        <taxon>Ascomycota</taxon>
        <taxon>Pezizomycotina</taxon>
        <taxon>Sordariomycetes</taxon>
        <taxon>Sordariomycetidae</taxon>
        <taxon>Sordariales</taxon>
        <taxon>Podosporaceae</taxon>
        <taxon>Podospora</taxon>
    </lineage>
</organism>
<keyword evidence="2" id="KW-1185">Reference proteome</keyword>
<proteinExistence type="predicted"/>
<reference evidence="1" key="2">
    <citation type="submission" date="2023-05" db="EMBL/GenBank/DDBJ databases">
        <authorList>
            <consortium name="Lawrence Berkeley National Laboratory"/>
            <person name="Steindorff A."/>
            <person name="Hensen N."/>
            <person name="Bonometti L."/>
            <person name="Westerberg I."/>
            <person name="Brannstrom I.O."/>
            <person name="Guillou S."/>
            <person name="Cros-Aarteil S."/>
            <person name="Calhoun S."/>
            <person name="Haridas S."/>
            <person name="Kuo A."/>
            <person name="Mondo S."/>
            <person name="Pangilinan J."/>
            <person name="Riley R."/>
            <person name="Labutti K."/>
            <person name="Andreopoulos B."/>
            <person name="Lipzen A."/>
            <person name="Chen C."/>
            <person name="Yanf M."/>
            <person name="Daum C."/>
            <person name="Ng V."/>
            <person name="Clum A."/>
            <person name="Ohm R."/>
            <person name="Martin F."/>
            <person name="Silar P."/>
            <person name="Natvig D."/>
            <person name="Lalanne C."/>
            <person name="Gautier V."/>
            <person name="Ament-Velasquez S.L."/>
            <person name="Kruys A."/>
            <person name="Hutchinson M.I."/>
            <person name="Powell A.J."/>
            <person name="Barry K."/>
            <person name="Miller A.N."/>
            <person name="Grigoriev I.V."/>
            <person name="Debuchy R."/>
            <person name="Gladieux P."/>
            <person name="Thoren M.H."/>
            <person name="Johannesson H."/>
        </authorList>
    </citation>
    <scope>NUCLEOTIDE SEQUENCE</scope>
    <source>
        <strain evidence="1">CBS 990.96</strain>
    </source>
</reference>
<name>A0AAN6YMH3_9PEZI</name>
<evidence type="ECO:0000313" key="2">
    <source>
        <dbReference type="Proteomes" id="UP001301958"/>
    </source>
</evidence>